<dbReference type="GO" id="GO:0006952">
    <property type="term" value="P:defense response"/>
    <property type="evidence" value="ECO:0007669"/>
    <property type="project" value="UniProtKB-KW"/>
</dbReference>
<protein>
    <recommendedName>
        <fullName evidence="6">Disease resistance N-terminal domain-containing protein</fullName>
    </recommendedName>
</protein>
<dbReference type="PANTHER" id="PTHR33377:SF3">
    <property type="entry name" value="WW DOMAIN-CONTAINING PROTEIN"/>
    <property type="match status" value="1"/>
</dbReference>
<evidence type="ECO:0000259" key="6">
    <source>
        <dbReference type="Pfam" id="PF18052"/>
    </source>
</evidence>
<keyword evidence="8" id="KW-1185">Reference proteome</keyword>
<evidence type="ECO:0000313" key="7">
    <source>
        <dbReference type="EMBL" id="WVZ61676.1"/>
    </source>
</evidence>
<dbReference type="Pfam" id="PF08224">
    <property type="entry name" value="DUF1719"/>
    <property type="match status" value="2"/>
</dbReference>
<evidence type="ECO:0000256" key="4">
    <source>
        <dbReference type="ARBA" id="ARBA00022741"/>
    </source>
</evidence>
<dbReference type="GO" id="GO:0000166">
    <property type="term" value="F:nucleotide binding"/>
    <property type="evidence" value="ECO:0007669"/>
    <property type="project" value="UniProtKB-KW"/>
</dbReference>
<evidence type="ECO:0000313" key="8">
    <source>
        <dbReference type="Proteomes" id="UP001341281"/>
    </source>
</evidence>
<dbReference type="EMBL" id="CP144747">
    <property type="protein sequence ID" value="WVZ61676.1"/>
    <property type="molecule type" value="Genomic_DNA"/>
</dbReference>
<keyword evidence="5" id="KW-0611">Plant defense</keyword>
<dbReference type="SMART" id="SM01157">
    <property type="entry name" value="DUF1719"/>
    <property type="match status" value="2"/>
</dbReference>
<dbReference type="InterPro" id="IPR041118">
    <property type="entry name" value="Rx_N"/>
</dbReference>
<proteinExistence type="inferred from homology"/>
<dbReference type="Proteomes" id="UP001341281">
    <property type="component" value="Chromosome 03"/>
</dbReference>
<name>A0AAQ3WHS2_PASNO</name>
<organism evidence="7 8">
    <name type="scientific">Paspalum notatum var. saurae</name>
    <dbReference type="NCBI Taxonomy" id="547442"/>
    <lineage>
        <taxon>Eukaryota</taxon>
        <taxon>Viridiplantae</taxon>
        <taxon>Streptophyta</taxon>
        <taxon>Embryophyta</taxon>
        <taxon>Tracheophyta</taxon>
        <taxon>Spermatophyta</taxon>
        <taxon>Magnoliopsida</taxon>
        <taxon>Liliopsida</taxon>
        <taxon>Poales</taxon>
        <taxon>Poaceae</taxon>
        <taxon>PACMAD clade</taxon>
        <taxon>Panicoideae</taxon>
        <taxon>Andropogonodae</taxon>
        <taxon>Paspaleae</taxon>
        <taxon>Paspalinae</taxon>
        <taxon>Paspalum</taxon>
    </lineage>
</organism>
<keyword evidence="2" id="KW-0433">Leucine-rich repeat</keyword>
<dbReference type="PANTHER" id="PTHR33377">
    <property type="entry name" value="OS10G0134700 PROTEIN-RELATED"/>
    <property type="match status" value="1"/>
</dbReference>
<keyword evidence="3" id="KW-0677">Repeat</keyword>
<comment type="similarity">
    <text evidence="1">Belongs to the disease resistance NB-LRR family.</text>
</comment>
<evidence type="ECO:0000256" key="5">
    <source>
        <dbReference type="ARBA" id="ARBA00022821"/>
    </source>
</evidence>
<dbReference type="Gene3D" id="1.20.5.4130">
    <property type="match status" value="1"/>
</dbReference>
<feature type="domain" description="Disease resistance N-terminal" evidence="6">
    <location>
        <begin position="9"/>
        <end position="100"/>
    </location>
</feature>
<evidence type="ECO:0000256" key="1">
    <source>
        <dbReference type="ARBA" id="ARBA00008894"/>
    </source>
</evidence>
<dbReference type="Pfam" id="PF18052">
    <property type="entry name" value="Rx_N"/>
    <property type="match status" value="1"/>
</dbReference>
<evidence type="ECO:0000256" key="2">
    <source>
        <dbReference type="ARBA" id="ARBA00022614"/>
    </source>
</evidence>
<dbReference type="InterPro" id="IPR013181">
    <property type="entry name" value="DUF1719"/>
</dbReference>
<accession>A0AAQ3WHS2</accession>
<dbReference type="AlphaFoldDB" id="A0AAQ3WHS2"/>
<sequence>MAQIVSTAVVQETVNKVLSNLVQKYEEREESSADRNMERLEMAHIRLEAVLETADKWQITDASLLLWRRKLKRAAQECDDTLHRCKQRILEDEETENEVKRSSFPKRIAHTAKSFVSSIFCPNKDESNSSVVRRFEWFADGASEFLRLVEHGGTPRRHMPFDPLIRHLLAGKKIQHRIIQANRRPLFLLLEPYVTAEYGNEARLFFMQKDCNAPEEDFFLSIMLQISESTDIVGISVRCLQLFAPLFRSTVETIREKLMQLPTEDFSWVPYVDTHHKEHWDNLHIFGTHWMRPNPLCCKQHDQHKLCHGRKFNKSRFPDASLEPVIEVHMLSQVSLSQCNQHKALLLSKTRNSPQDSLYLKAGLLFAPHGQDTLPVDRSPAIAAIHSEEQHCLHTDFTLAQLQETVVPKAIDYFGKNDEATVYQMIWRSKHGTAYIHVEVASIFMQSTRRRMVRRKDQSENWSNAVYQFIDLWDIHAPVEQQRLIKDWIQKERERQQLFIGAPPVIIQVNLHCQASLSEYNKLRASLIECKISLKGSPHLKIAKCGIPYLTFHMFFFLDPLLAFVQGAIALLSCKLQLLAPTTVVAQAAISQVLSGVINRHGGKEKSKADENLERLEMAHIKLEAALETSEKWQITDRSLLRWRKKLKRAAQECDDTIHICKRRILEDEQTEQEVRNSSFPRWLAHATKTFISSAFGLGNQLSNSVLRRFEWYADGASDFLRFIELGCTPHCHMPFNTFIRKLFAGKRLQHRIDQGNGSTFYLLWLPFSTADHGVEVTLFFILKDGNVAENNFYFSIMLQLSESTDIIGIAIKCLQLFTPLYTAKVEIIRNKLKQLPTEDFSWVPFVDSHEKEHWDNLHGCVSQWLWPNPLCCKQLDQHELSCISNTDTPHISLESIIEVHLQCQVSPYGGVICSQDSQYLVAGLLFMPHGHGSSEDLPPVDRSFATAVNHGEGGHCMLIDITLAQIEEIILPKALDYFYQNAEALVYQMLWKSKQGTALIQVVKANMKMQSTQRMIRDARTGKIVQKQDQELQNRFHVIPHFLIPHFLNLWVGQAPIQLQGSITNWGQGASASRGGSAVDGDEWPEGGAVRHCGRAGVDTCVCRIAGCYFHAILSKGRAATDA</sequence>
<keyword evidence="4" id="KW-0547">Nucleotide-binding</keyword>
<gene>
    <name evidence="7" type="ORF">U9M48_011513</name>
</gene>
<reference evidence="7 8" key="1">
    <citation type="submission" date="2024-02" db="EMBL/GenBank/DDBJ databases">
        <title>High-quality chromosome-scale genome assembly of Pensacola bahiagrass (Paspalum notatum Flugge var. saurae).</title>
        <authorList>
            <person name="Vega J.M."/>
            <person name="Podio M."/>
            <person name="Orjuela J."/>
            <person name="Siena L.A."/>
            <person name="Pessino S.C."/>
            <person name="Combes M.C."/>
            <person name="Mariac C."/>
            <person name="Albertini E."/>
            <person name="Pupilli F."/>
            <person name="Ortiz J.P.A."/>
            <person name="Leblanc O."/>
        </authorList>
    </citation>
    <scope>NUCLEOTIDE SEQUENCE [LARGE SCALE GENOMIC DNA]</scope>
    <source>
        <strain evidence="7">R1</strain>
        <tissue evidence="7">Leaf</tissue>
    </source>
</reference>
<evidence type="ECO:0000256" key="3">
    <source>
        <dbReference type="ARBA" id="ARBA00022737"/>
    </source>
</evidence>